<dbReference type="RefSeq" id="WP_129233053.1">
    <property type="nucleotide sequence ID" value="NZ_SDPL01000006.1"/>
</dbReference>
<evidence type="ECO:0000313" key="3">
    <source>
        <dbReference type="EMBL" id="RXZ51730.1"/>
    </source>
</evidence>
<evidence type="ECO:0000313" key="4">
    <source>
        <dbReference type="Proteomes" id="UP000292881"/>
    </source>
</evidence>
<protein>
    <submittedName>
        <fullName evidence="3">Uncharacterized protein</fullName>
    </submittedName>
</protein>
<feature type="transmembrane region" description="Helical" evidence="2">
    <location>
        <begin position="25"/>
        <end position="43"/>
    </location>
</feature>
<feature type="transmembrane region" description="Helical" evidence="2">
    <location>
        <begin position="55"/>
        <end position="77"/>
    </location>
</feature>
<reference evidence="3 4" key="1">
    <citation type="submission" date="2019-01" db="EMBL/GenBank/DDBJ databases">
        <authorList>
            <person name="Li J."/>
        </authorList>
    </citation>
    <scope>NUCLEOTIDE SEQUENCE [LARGE SCALE GENOMIC DNA]</scope>
    <source>
        <strain evidence="3 4">CGMCC 4.7180</strain>
    </source>
</reference>
<keyword evidence="2" id="KW-1133">Transmembrane helix</keyword>
<sequence length="256" mass="27702">MPDDSAPSSSDIRAHARHRSGRTTWAVRAVAAGIGIAVMVWSLDVMFDDLDSESLGPPLGFVGGFLLVIGAAIAAWFEWQYDARIRFAEDRSSGCFIMPVVLTKQLPAQVDEAMTGLGQRRAYVPRQGHALLAADADGIELRAGWGWRPVFSLPSGSIRSVEIGTIVFPLGDATAIDLVLGTARSQRISLMPMRSTRRYWGTESREIIDQYAAGLREALRVSALRADSRKLDSTTRAAGGGGEQRGADRGHSRHSP</sequence>
<dbReference type="EMBL" id="SDPL01000006">
    <property type="protein sequence ID" value="RXZ51730.1"/>
    <property type="molecule type" value="Genomic_DNA"/>
</dbReference>
<dbReference type="OrthoDB" id="5018607at2"/>
<keyword evidence="4" id="KW-1185">Reference proteome</keyword>
<keyword evidence="2" id="KW-0812">Transmembrane</keyword>
<evidence type="ECO:0000256" key="1">
    <source>
        <dbReference type="SAM" id="MobiDB-lite"/>
    </source>
</evidence>
<feature type="region of interest" description="Disordered" evidence="1">
    <location>
        <begin position="228"/>
        <end position="256"/>
    </location>
</feature>
<evidence type="ECO:0000256" key="2">
    <source>
        <dbReference type="SAM" id="Phobius"/>
    </source>
</evidence>
<gene>
    <name evidence="3" type="ORF">ESO86_01085</name>
</gene>
<keyword evidence="2" id="KW-0472">Membrane</keyword>
<proteinExistence type="predicted"/>
<accession>A0A4Q2JYN5</accession>
<dbReference type="Proteomes" id="UP000292881">
    <property type="component" value="Unassembled WGS sequence"/>
</dbReference>
<comment type="caution">
    <text evidence="3">The sequence shown here is derived from an EMBL/GenBank/DDBJ whole genome shotgun (WGS) entry which is preliminary data.</text>
</comment>
<name>A0A4Q2JYN5_9MICO</name>
<dbReference type="AlphaFoldDB" id="A0A4Q2JYN5"/>
<organism evidence="3 4">
    <name type="scientific">Agromyces binzhouensis</name>
    <dbReference type="NCBI Taxonomy" id="1817495"/>
    <lineage>
        <taxon>Bacteria</taxon>
        <taxon>Bacillati</taxon>
        <taxon>Actinomycetota</taxon>
        <taxon>Actinomycetes</taxon>
        <taxon>Micrococcales</taxon>
        <taxon>Microbacteriaceae</taxon>
        <taxon>Agromyces</taxon>
    </lineage>
</organism>